<evidence type="ECO:0000313" key="2">
    <source>
        <dbReference type="EnsemblMetazoa" id="BGLB027869-PA"/>
    </source>
</evidence>
<protein>
    <recommendedName>
        <fullName evidence="1">Tr-type G domain-containing protein</fullName>
    </recommendedName>
</protein>
<dbReference type="PROSITE" id="PS51722">
    <property type="entry name" value="G_TR_2"/>
    <property type="match status" value="1"/>
</dbReference>
<dbReference type="PANTHER" id="PTHR42908:SF8">
    <property type="entry name" value="TR-TYPE G DOMAIN-CONTAINING PROTEIN"/>
    <property type="match status" value="1"/>
</dbReference>
<dbReference type="GO" id="GO:0005829">
    <property type="term" value="C:cytosol"/>
    <property type="evidence" value="ECO:0007669"/>
    <property type="project" value="TreeGrafter"/>
</dbReference>
<reference evidence="2" key="1">
    <citation type="submission" date="2020-05" db="UniProtKB">
        <authorList>
            <consortium name="EnsemblMetazoa"/>
        </authorList>
    </citation>
    <scope>IDENTIFICATION</scope>
    <source>
        <strain evidence="2">BB02</strain>
    </source>
</reference>
<dbReference type="Gene3D" id="3.40.50.300">
    <property type="entry name" value="P-loop containing nucleotide triphosphate hydrolases"/>
    <property type="match status" value="1"/>
</dbReference>
<accession>A0A2C9L7N1</accession>
<dbReference type="FunFam" id="3.30.70.870:FF:000003">
    <property type="entry name" value="GTP-binding protein TypA"/>
    <property type="match status" value="1"/>
</dbReference>
<dbReference type="SUPFAM" id="SSF50447">
    <property type="entry name" value="Translation proteins"/>
    <property type="match status" value="1"/>
</dbReference>
<dbReference type="PANTHER" id="PTHR42908">
    <property type="entry name" value="TRANSLATION ELONGATION FACTOR-RELATED"/>
    <property type="match status" value="1"/>
</dbReference>
<dbReference type="GO" id="GO:1990904">
    <property type="term" value="C:ribonucleoprotein complex"/>
    <property type="evidence" value="ECO:0007669"/>
    <property type="project" value="TreeGrafter"/>
</dbReference>
<dbReference type="InterPro" id="IPR047043">
    <property type="entry name" value="BipA_III"/>
</dbReference>
<name>A0A2C9L7N1_BIOGL</name>
<dbReference type="GO" id="GO:0005525">
    <property type="term" value="F:GTP binding"/>
    <property type="evidence" value="ECO:0007669"/>
    <property type="project" value="InterPro"/>
</dbReference>
<proteinExistence type="predicted"/>
<dbReference type="SUPFAM" id="SSF54980">
    <property type="entry name" value="EF-G C-terminal domain-like"/>
    <property type="match status" value="1"/>
</dbReference>
<evidence type="ECO:0000259" key="1">
    <source>
        <dbReference type="PROSITE" id="PS51722"/>
    </source>
</evidence>
<dbReference type="InterPro" id="IPR005225">
    <property type="entry name" value="Small_GTP-bd"/>
</dbReference>
<dbReference type="InterPro" id="IPR035647">
    <property type="entry name" value="EFG_III/V"/>
</dbReference>
<dbReference type="Gene3D" id="2.40.30.10">
    <property type="entry name" value="Translation factors"/>
    <property type="match status" value="1"/>
</dbReference>
<dbReference type="Proteomes" id="UP000076420">
    <property type="component" value="Unassembled WGS sequence"/>
</dbReference>
<evidence type="ECO:0000313" key="3">
    <source>
        <dbReference type="Proteomes" id="UP000076420"/>
    </source>
</evidence>
<dbReference type="SUPFAM" id="SSF52540">
    <property type="entry name" value="P-loop containing nucleoside triphosphate hydrolases"/>
    <property type="match status" value="1"/>
</dbReference>
<dbReference type="GO" id="GO:0003924">
    <property type="term" value="F:GTPase activity"/>
    <property type="evidence" value="ECO:0007669"/>
    <property type="project" value="InterPro"/>
</dbReference>
<dbReference type="InterPro" id="IPR027417">
    <property type="entry name" value="P-loop_NTPase"/>
</dbReference>
<dbReference type="STRING" id="6526.A0A2C9L7N1"/>
<dbReference type="NCBIfam" id="TIGR00231">
    <property type="entry name" value="small_GTP"/>
    <property type="match status" value="1"/>
</dbReference>
<dbReference type="CDD" id="cd16263">
    <property type="entry name" value="BipA_III"/>
    <property type="match status" value="1"/>
</dbReference>
<dbReference type="AlphaFoldDB" id="A0A2C9L7N1"/>
<organism evidence="2 3">
    <name type="scientific">Biomphalaria glabrata</name>
    <name type="common">Bloodfluke planorb</name>
    <name type="synonym">Freshwater snail</name>
    <dbReference type="NCBI Taxonomy" id="6526"/>
    <lineage>
        <taxon>Eukaryota</taxon>
        <taxon>Metazoa</taxon>
        <taxon>Spiralia</taxon>
        <taxon>Lophotrochozoa</taxon>
        <taxon>Mollusca</taxon>
        <taxon>Gastropoda</taxon>
        <taxon>Heterobranchia</taxon>
        <taxon>Euthyneura</taxon>
        <taxon>Panpulmonata</taxon>
        <taxon>Hygrophila</taxon>
        <taxon>Lymnaeoidea</taxon>
        <taxon>Planorbidae</taxon>
        <taxon>Biomphalaria</taxon>
    </lineage>
</organism>
<dbReference type="Pfam" id="PF00009">
    <property type="entry name" value="GTP_EFTU"/>
    <property type="match status" value="1"/>
</dbReference>
<sequence>MYGDTKINIVDTPGHADFSGEVERIMKLVDTVILLVDSSEGPMPQTRFVLNKSLENGLNPILLINKIDKPDARPEEVVNMTLELFMALNANDKQLDFPVLYGSARDGIVKANMSDESTNLEPLFQALLKHVPEYPHTEDENLVMQIQSLKYDRYLGRMGVGRLVKGKLTDKGRYALAKNDGSIKTNVGFSKLFVNKGLDREEVAQVQPGDIALIAGIADITIGDTITSIDNPEKLPPIEIEEPTISMNFLVNKSPLAGKEGKQVTTRAIMERLYKELETNVALKVSPLDGQEDGFEVKGRGELHLSILLENMRREGYELAVSKPK</sequence>
<dbReference type="EnsemblMetazoa" id="BGLB027869-RA">
    <property type="protein sequence ID" value="BGLB027869-PA"/>
    <property type="gene ID" value="BGLB027869"/>
</dbReference>
<dbReference type="InterPro" id="IPR009000">
    <property type="entry name" value="Transl_B-barrel_sf"/>
</dbReference>
<dbReference type="VEuPathDB" id="VectorBase:BGLB027869"/>
<gene>
    <name evidence="2" type="primary">106075009</name>
</gene>
<feature type="domain" description="Tr-type G" evidence="1">
    <location>
        <begin position="1"/>
        <end position="136"/>
    </location>
</feature>
<dbReference type="Gene3D" id="3.30.70.870">
    <property type="entry name" value="Elongation Factor G (Translational Gtpase), domain 3"/>
    <property type="match status" value="1"/>
</dbReference>
<dbReference type="InterPro" id="IPR000795">
    <property type="entry name" value="T_Tr_GTP-bd_dom"/>
</dbReference>